<sequence length="111" mass="12233">MHLNDNGQAVAGGAAFCFAALFFLVYSVQQFRQKGRVLDPVILALEKEKREKTLETGRAYRESAHLFLFFTVICLLVGLALMFDSGWLAMAASVQAVVGALAILLKRIEQV</sequence>
<evidence type="ECO:0000313" key="2">
    <source>
        <dbReference type="EMBL" id="MCQ4840840.1"/>
    </source>
</evidence>
<reference evidence="2 3" key="1">
    <citation type="submission" date="2022-06" db="EMBL/GenBank/DDBJ databases">
        <title>Isolation of gut microbiota from human fecal samples.</title>
        <authorList>
            <person name="Pamer E.G."/>
            <person name="Barat B."/>
            <person name="Waligurski E."/>
            <person name="Medina S."/>
            <person name="Paddock L."/>
            <person name="Mostad J."/>
        </authorList>
    </citation>
    <scope>NUCLEOTIDE SEQUENCE [LARGE SCALE GENOMIC DNA]</scope>
    <source>
        <strain evidence="2 3">DFI.9.73</strain>
    </source>
</reference>
<feature type="transmembrane region" description="Helical" evidence="1">
    <location>
        <begin position="64"/>
        <end position="81"/>
    </location>
</feature>
<evidence type="ECO:0000256" key="1">
    <source>
        <dbReference type="SAM" id="Phobius"/>
    </source>
</evidence>
<keyword evidence="1" id="KW-1133">Transmembrane helix</keyword>
<organism evidence="2 3">
    <name type="scientific">Neglectibacter timonensis</name>
    <dbReference type="NCBI Taxonomy" id="1776382"/>
    <lineage>
        <taxon>Bacteria</taxon>
        <taxon>Bacillati</taxon>
        <taxon>Bacillota</taxon>
        <taxon>Clostridia</taxon>
        <taxon>Eubacteriales</taxon>
        <taxon>Oscillospiraceae</taxon>
        <taxon>Neglectibacter</taxon>
    </lineage>
</organism>
<keyword evidence="3" id="KW-1185">Reference proteome</keyword>
<dbReference type="Proteomes" id="UP001524473">
    <property type="component" value="Unassembled WGS sequence"/>
</dbReference>
<accession>A0ABT1S2V9</accession>
<feature type="transmembrane region" description="Helical" evidence="1">
    <location>
        <begin position="87"/>
        <end position="105"/>
    </location>
</feature>
<name>A0ABT1S2V9_9FIRM</name>
<keyword evidence="1" id="KW-0472">Membrane</keyword>
<gene>
    <name evidence="2" type="ORF">NE695_13075</name>
</gene>
<evidence type="ECO:0000313" key="3">
    <source>
        <dbReference type="Proteomes" id="UP001524473"/>
    </source>
</evidence>
<feature type="transmembrane region" description="Helical" evidence="1">
    <location>
        <begin position="6"/>
        <end position="26"/>
    </location>
</feature>
<keyword evidence="1" id="KW-0812">Transmembrane</keyword>
<dbReference type="EMBL" id="JANFZH010000031">
    <property type="protein sequence ID" value="MCQ4840840.1"/>
    <property type="molecule type" value="Genomic_DNA"/>
</dbReference>
<dbReference type="GeneID" id="90532100"/>
<dbReference type="RefSeq" id="WP_066863015.1">
    <property type="nucleotide sequence ID" value="NZ_CABKVV010000013.1"/>
</dbReference>
<protein>
    <recommendedName>
        <fullName evidence="4">DUF2178 domain-containing protein</fullName>
    </recommendedName>
</protein>
<proteinExistence type="predicted"/>
<comment type="caution">
    <text evidence="2">The sequence shown here is derived from an EMBL/GenBank/DDBJ whole genome shotgun (WGS) entry which is preliminary data.</text>
</comment>
<evidence type="ECO:0008006" key="4">
    <source>
        <dbReference type="Google" id="ProtNLM"/>
    </source>
</evidence>